<reference evidence="2" key="1">
    <citation type="journal article" date="2014" name="Int. J. Syst. Evol. Microbiol.">
        <title>Complete genome sequence of Corynebacterium casei LMG S-19264T (=DSM 44701T), isolated from a smear-ripened cheese.</title>
        <authorList>
            <consortium name="US DOE Joint Genome Institute (JGI-PGF)"/>
            <person name="Walter F."/>
            <person name="Albersmeier A."/>
            <person name="Kalinowski J."/>
            <person name="Ruckert C."/>
        </authorList>
    </citation>
    <scope>NUCLEOTIDE SEQUENCE</scope>
    <source>
        <strain evidence="2">KCTC 32296</strain>
    </source>
</reference>
<dbReference type="Proteomes" id="UP000662572">
    <property type="component" value="Unassembled WGS sequence"/>
</dbReference>
<proteinExistence type="predicted"/>
<keyword evidence="2" id="KW-0808">Transferase</keyword>
<dbReference type="Pfam" id="PF00535">
    <property type="entry name" value="Glycos_transf_2"/>
    <property type="match status" value="1"/>
</dbReference>
<dbReference type="CDD" id="cd00761">
    <property type="entry name" value="Glyco_tranf_GTA_type"/>
    <property type="match status" value="1"/>
</dbReference>
<evidence type="ECO:0000259" key="1">
    <source>
        <dbReference type="Pfam" id="PF00535"/>
    </source>
</evidence>
<evidence type="ECO:0000313" key="3">
    <source>
        <dbReference type="Proteomes" id="UP000662572"/>
    </source>
</evidence>
<sequence length="321" mass="35370">MPTSVSVIIAAKDSADTIVRAIASALNQAEVVQVIVVDDGSKDTTAQTARDADDGTGRVEVISLGKNHGPAYARNRALEVCRGQLAAILDADDFLLPGRFTRLLPHAEWDMIADNIAFVPTGYDAPLEIKGTDDAHPLSLENFVLGNLTRDDMHRGELGFLKPVIRLAFLKTHKLSYNEDLRLGEDYDLYARMLAAGGRFKTTRTLGYGAVVRPNSLSGQHRTEDLRRLADADHDLLALPLSAPERHAIHLHETQTRNRYRHRHYLDLKRDKGTVATIKALLGDPDSWLPVVSGVLRDKLSAPHAAPASRDVRYLFPLPEA</sequence>
<dbReference type="Gene3D" id="3.90.550.10">
    <property type="entry name" value="Spore Coat Polysaccharide Biosynthesis Protein SpsA, Chain A"/>
    <property type="match status" value="1"/>
</dbReference>
<dbReference type="RefSeq" id="WP_229807560.1">
    <property type="nucleotide sequence ID" value="NZ_BMZB01000001.1"/>
</dbReference>
<dbReference type="PANTHER" id="PTHR43685">
    <property type="entry name" value="GLYCOSYLTRANSFERASE"/>
    <property type="match status" value="1"/>
</dbReference>
<dbReference type="PANTHER" id="PTHR43685:SF2">
    <property type="entry name" value="GLYCOSYLTRANSFERASE 2-LIKE DOMAIN-CONTAINING PROTEIN"/>
    <property type="match status" value="1"/>
</dbReference>
<dbReference type="SUPFAM" id="SSF53448">
    <property type="entry name" value="Nucleotide-diphospho-sugar transferases"/>
    <property type="match status" value="1"/>
</dbReference>
<evidence type="ECO:0000313" key="2">
    <source>
        <dbReference type="EMBL" id="GGZ26165.1"/>
    </source>
</evidence>
<feature type="domain" description="Glycosyltransferase 2-like" evidence="1">
    <location>
        <begin position="6"/>
        <end position="134"/>
    </location>
</feature>
<gene>
    <name evidence="2" type="ORF">GCM10011273_09550</name>
</gene>
<dbReference type="EMBL" id="BMZB01000001">
    <property type="protein sequence ID" value="GGZ26165.1"/>
    <property type="molecule type" value="Genomic_DNA"/>
</dbReference>
<dbReference type="AlphaFoldDB" id="A0A918PXA3"/>
<dbReference type="InterPro" id="IPR029044">
    <property type="entry name" value="Nucleotide-diphossugar_trans"/>
</dbReference>
<dbReference type="InterPro" id="IPR001173">
    <property type="entry name" value="Glyco_trans_2-like"/>
</dbReference>
<comment type="caution">
    <text evidence="2">The sequence shown here is derived from an EMBL/GenBank/DDBJ whole genome shotgun (WGS) entry which is preliminary data.</text>
</comment>
<organism evidence="2 3">
    <name type="scientific">Asticcacaulis endophyticus</name>
    <dbReference type="NCBI Taxonomy" id="1395890"/>
    <lineage>
        <taxon>Bacteria</taxon>
        <taxon>Pseudomonadati</taxon>
        <taxon>Pseudomonadota</taxon>
        <taxon>Alphaproteobacteria</taxon>
        <taxon>Caulobacterales</taxon>
        <taxon>Caulobacteraceae</taxon>
        <taxon>Asticcacaulis</taxon>
    </lineage>
</organism>
<dbReference type="InterPro" id="IPR050834">
    <property type="entry name" value="Glycosyltransf_2"/>
</dbReference>
<protein>
    <submittedName>
        <fullName evidence="2">Glycosyl transferase family A</fullName>
    </submittedName>
</protein>
<accession>A0A918PXA3</accession>
<name>A0A918PXA3_9CAUL</name>
<dbReference type="GO" id="GO:0016740">
    <property type="term" value="F:transferase activity"/>
    <property type="evidence" value="ECO:0007669"/>
    <property type="project" value="UniProtKB-KW"/>
</dbReference>
<reference evidence="2" key="2">
    <citation type="submission" date="2020-09" db="EMBL/GenBank/DDBJ databases">
        <authorList>
            <person name="Sun Q."/>
            <person name="Kim S."/>
        </authorList>
    </citation>
    <scope>NUCLEOTIDE SEQUENCE</scope>
    <source>
        <strain evidence="2">KCTC 32296</strain>
    </source>
</reference>
<keyword evidence="3" id="KW-1185">Reference proteome</keyword>